<dbReference type="Gene3D" id="2.40.330.10">
    <property type="entry name" value="DNA-binding pseudobarrel domain"/>
    <property type="match status" value="4"/>
</dbReference>
<keyword evidence="8" id="KW-1185">Reference proteome</keyword>
<dbReference type="eggNOG" id="ENOG502QT0X">
    <property type="taxonomic scope" value="Eukaryota"/>
</dbReference>
<keyword evidence="5" id="KW-0539">Nucleus</keyword>
<evidence type="ECO:0000313" key="8">
    <source>
        <dbReference type="Proteomes" id="UP000026962"/>
    </source>
</evidence>
<keyword evidence="3" id="KW-0238">DNA-binding</keyword>
<dbReference type="PROSITE" id="PS50863">
    <property type="entry name" value="B3"/>
    <property type="match status" value="3"/>
</dbReference>
<dbReference type="CDD" id="cd10017">
    <property type="entry name" value="B3_DNA"/>
    <property type="match status" value="3"/>
</dbReference>
<evidence type="ECO:0000256" key="3">
    <source>
        <dbReference type="ARBA" id="ARBA00023125"/>
    </source>
</evidence>
<dbReference type="Gramene" id="OPUNC03G24100.1">
    <property type="protein sequence ID" value="OPUNC03G24100.1"/>
    <property type="gene ID" value="OPUNC03G24100"/>
</dbReference>
<dbReference type="STRING" id="4537.A0A0E0KGE9"/>
<evidence type="ECO:0000256" key="1">
    <source>
        <dbReference type="ARBA" id="ARBA00004123"/>
    </source>
</evidence>
<dbReference type="PANTHER" id="PTHR31391:SF70">
    <property type="entry name" value="B3 DOMAIN-CONTAINING PROTEIN OS03G0622200"/>
    <property type="match status" value="1"/>
</dbReference>
<feature type="domain" description="TF-B3" evidence="6">
    <location>
        <begin position="248"/>
        <end position="358"/>
    </location>
</feature>
<accession>A0A0E0KGE9</accession>
<reference evidence="7" key="2">
    <citation type="submission" date="2018-05" db="EMBL/GenBank/DDBJ databases">
        <title>OpunRS2 (Oryza punctata Reference Sequence Version 2).</title>
        <authorList>
            <person name="Zhang J."/>
            <person name="Kudrna D."/>
            <person name="Lee S."/>
            <person name="Talag J."/>
            <person name="Welchert J."/>
            <person name="Wing R.A."/>
        </authorList>
    </citation>
    <scope>NUCLEOTIDE SEQUENCE [LARGE SCALE GENOMIC DNA]</scope>
</reference>
<proteinExistence type="predicted"/>
<evidence type="ECO:0000256" key="5">
    <source>
        <dbReference type="ARBA" id="ARBA00023242"/>
    </source>
</evidence>
<dbReference type="GO" id="GO:0005634">
    <property type="term" value="C:nucleus"/>
    <property type="evidence" value="ECO:0007669"/>
    <property type="project" value="UniProtKB-SubCell"/>
</dbReference>
<dbReference type="EnsemblPlants" id="OPUNC03G24100.1">
    <property type="protein sequence ID" value="OPUNC03G24100.1"/>
    <property type="gene ID" value="OPUNC03G24100"/>
</dbReference>
<dbReference type="PANTHER" id="PTHR31391">
    <property type="entry name" value="B3 DOMAIN-CONTAINING PROTEIN OS11G0197600-RELATED"/>
    <property type="match status" value="1"/>
</dbReference>
<keyword evidence="4" id="KW-0804">Transcription</keyword>
<sequence length="764" mass="85890">MGMLKIGKNCSVCKEWQEHCYWSHMADDSKHFLTYMVGDFTKSMVVPTRFANNFNGHISEDVNLKSPSGKTWSIGVANSDTGELVLRSGWKEFVDGNGVQEDDCLLFRYSGVSSFDVLIFDPSGCEKASPHFVENRGFGRSEKFAGAEGGGRNVDKNGHHQHQLEMTLHKKSSRCRSIPRACKRGLFSDEIEQDHRDEKEDDDEDEKDGYYFCRHGGRVTEYNLTEGDKEEISRVPVPVEPGNPVFVKVIHASHLLASRYTTVGVSPEFTGRYLGPVAREVVMERGSTGGREEWHVRFVRRECSRGFHGTGWRQFARDNGLLAHDVCLFELRMVGGGGGGLRHRSRRPTMTVHVLRRVRGRFAMYHSDKTVRVPSEGLAQCFTRLSAATSLGMVTFLGALLRYPSSLSQRESLGKNCSVCKEWQEHCYWSHMADHMNLRSPSGKTWSIGVSNSDAGELVLQSGWKEFVDGNGIEEGDSLLFRYSGVSSFDVLIFDPSGCEKASRFGRAEKFAGAEQGGRNGRRTPPIVDGDNGHHHHLEMTLHRNSGRSIPRACKRSLFSDETEQDQQENDDEDVVAAAEGSHGGYYFSRHGRISRVPVPVEPGNPVFVQVIHSSHARSSNYCIVLPLKSPPAHCTYQMAFQFPISWLKWTETVLLLFYYVIVKACRRSSPGSICGRWRGMWCWRGRAGEGSDTPCSCTGRTPAGFYGGGWRQFAGDNHLVAHDVCLFELMMMDGASRRRSRSRRPTMTVHVLRRVRGRFVLLR</sequence>
<evidence type="ECO:0000259" key="6">
    <source>
        <dbReference type="PROSITE" id="PS50863"/>
    </source>
</evidence>
<dbReference type="AlphaFoldDB" id="A0A0E0KGE9"/>
<name>A0A0E0KGE9_ORYPU</name>
<feature type="domain" description="TF-B3" evidence="6">
    <location>
        <begin position="29"/>
        <end position="123"/>
    </location>
</feature>
<dbReference type="InterPro" id="IPR003340">
    <property type="entry name" value="B3_DNA-bd"/>
</dbReference>
<dbReference type="SUPFAM" id="SSF101936">
    <property type="entry name" value="DNA-binding pseudobarrel domain"/>
    <property type="match status" value="4"/>
</dbReference>
<evidence type="ECO:0000256" key="4">
    <source>
        <dbReference type="ARBA" id="ARBA00023163"/>
    </source>
</evidence>
<reference evidence="7" key="1">
    <citation type="submission" date="2015-04" db="UniProtKB">
        <authorList>
            <consortium name="EnsemblPlants"/>
        </authorList>
    </citation>
    <scope>IDENTIFICATION</scope>
</reference>
<comment type="subcellular location">
    <subcellularLocation>
        <location evidence="1">Nucleus</location>
    </subcellularLocation>
</comment>
<organism evidence="7">
    <name type="scientific">Oryza punctata</name>
    <name type="common">Red rice</name>
    <dbReference type="NCBI Taxonomy" id="4537"/>
    <lineage>
        <taxon>Eukaryota</taxon>
        <taxon>Viridiplantae</taxon>
        <taxon>Streptophyta</taxon>
        <taxon>Embryophyta</taxon>
        <taxon>Tracheophyta</taxon>
        <taxon>Spermatophyta</taxon>
        <taxon>Magnoliopsida</taxon>
        <taxon>Liliopsida</taxon>
        <taxon>Poales</taxon>
        <taxon>Poaceae</taxon>
        <taxon>BOP clade</taxon>
        <taxon>Oryzoideae</taxon>
        <taxon>Oryzeae</taxon>
        <taxon>Oryzinae</taxon>
        <taxon>Oryza</taxon>
    </lineage>
</organism>
<dbReference type="Proteomes" id="UP000026962">
    <property type="component" value="Chromosome 3"/>
</dbReference>
<dbReference type="OMA" id="PTRFANN"/>
<protein>
    <recommendedName>
        <fullName evidence="6">TF-B3 domain-containing protein</fullName>
    </recommendedName>
</protein>
<dbReference type="Pfam" id="PF02362">
    <property type="entry name" value="B3"/>
    <property type="match status" value="3"/>
</dbReference>
<feature type="domain" description="TF-B3" evidence="6">
    <location>
        <begin position="436"/>
        <end position="497"/>
    </location>
</feature>
<dbReference type="GO" id="GO:0003677">
    <property type="term" value="F:DNA binding"/>
    <property type="evidence" value="ECO:0007669"/>
    <property type="project" value="UniProtKB-KW"/>
</dbReference>
<dbReference type="InterPro" id="IPR044837">
    <property type="entry name" value="REM16-like"/>
</dbReference>
<keyword evidence="2" id="KW-0805">Transcription regulation</keyword>
<dbReference type="InterPro" id="IPR015300">
    <property type="entry name" value="DNA-bd_pseudobarrel_sf"/>
</dbReference>
<evidence type="ECO:0000256" key="2">
    <source>
        <dbReference type="ARBA" id="ARBA00023015"/>
    </source>
</evidence>
<evidence type="ECO:0000313" key="7">
    <source>
        <dbReference type="EnsemblPlants" id="OPUNC03G24100.1"/>
    </source>
</evidence>
<dbReference type="HOGENOM" id="CLU_431737_0_0_1"/>
<dbReference type="SMART" id="SM01019">
    <property type="entry name" value="B3"/>
    <property type="match status" value="3"/>
</dbReference>